<feature type="domain" description="PBP" evidence="2">
    <location>
        <begin position="33"/>
        <end position="282"/>
    </location>
</feature>
<sequence length="310" mass="34616">MIKDTLKRFKNWCYVLGAVGLLNSCSNKNSSNQPTDTREQGTIHISVDESFKPVIDSQIQIYEASYPEAKIIAHYKPEADCLRDLAVDSIRLIITTRGFTNDEKAFLEDSMKVSPKKSIVAYDAVAVIVHPQSADSMFTMAEIKDLLTGKSTYDLTPVFDGVKATSTVRFVMDSVLRGAPLSPKVVAAQSSQGVIDYVAKTPKAIGFIGVSWVGNKEDTTQLSFLKKVKLANLESTDRPGGYVQPVQANIYYRRYPMVRDLTYILKERHQGLGLGFANFLTTQRGQLIFKRAYLMPAWMSFTKRDANLSE</sequence>
<accession>A0A172TVX4</accession>
<reference evidence="4" key="1">
    <citation type="submission" date="2015-01" db="EMBL/GenBank/DDBJ databases">
        <title>Flavisolibacter sp./LCS9/ whole genome sequencing.</title>
        <authorList>
            <person name="Kim M.K."/>
            <person name="Srinivasan S."/>
            <person name="Lee J.-J."/>
        </authorList>
    </citation>
    <scope>NUCLEOTIDE SEQUENCE [LARGE SCALE GENOMIC DNA]</scope>
    <source>
        <strain evidence="4">LCS9</strain>
    </source>
</reference>
<dbReference type="PANTHER" id="PTHR30570:SF1">
    <property type="entry name" value="PHOSPHATE-BINDING PROTEIN PSTS"/>
    <property type="match status" value="1"/>
</dbReference>
<keyword evidence="1" id="KW-0732">Signal</keyword>
<evidence type="ECO:0000313" key="4">
    <source>
        <dbReference type="Proteomes" id="UP000077177"/>
    </source>
</evidence>
<dbReference type="EMBL" id="CP011390">
    <property type="protein sequence ID" value="ANE50953.1"/>
    <property type="molecule type" value="Genomic_DNA"/>
</dbReference>
<keyword evidence="4" id="KW-1185">Reference proteome</keyword>
<dbReference type="AlphaFoldDB" id="A0A172TVX4"/>
<dbReference type="InterPro" id="IPR050811">
    <property type="entry name" value="Phosphate_ABC_transporter"/>
</dbReference>
<dbReference type="KEGG" id="fla:SY85_11015"/>
<dbReference type="SUPFAM" id="SSF53850">
    <property type="entry name" value="Periplasmic binding protein-like II"/>
    <property type="match status" value="1"/>
</dbReference>
<name>A0A172TVX4_9BACT</name>
<reference evidence="3 4" key="2">
    <citation type="journal article" date="2016" name="Int. J. Syst. Evol. Microbiol.">
        <title>Flavisolibacter tropicus sp. nov., isolated from tropical soil.</title>
        <authorList>
            <person name="Lee J.J."/>
            <person name="Kang M.S."/>
            <person name="Kim G.S."/>
            <person name="Lee C.S."/>
            <person name="Lim S."/>
            <person name="Lee J."/>
            <person name="Roh S.H."/>
            <person name="Kang H."/>
            <person name="Ha J.M."/>
            <person name="Bae S."/>
            <person name="Jung H.Y."/>
            <person name="Kim M.K."/>
        </authorList>
    </citation>
    <scope>NUCLEOTIDE SEQUENCE [LARGE SCALE GENOMIC DNA]</scope>
    <source>
        <strain evidence="3 4">LCS9</strain>
    </source>
</reference>
<dbReference type="OrthoDB" id="1450880at2"/>
<proteinExistence type="predicted"/>
<dbReference type="PANTHER" id="PTHR30570">
    <property type="entry name" value="PERIPLASMIC PHOSPHATE BINDING COMPONENT OF PHOSPHATE ABC TRANSPORTER"/>
    <property type="match status" value="1"/>
</dbReference>
<dbReference type="STRING" id="1492898.SY85_11015"/>
<evidence type="ECO:0000259" key="2">
    <source>
        <dbReference type="Pfam" id="PF12849"/>
    </source>
</evidence>
<dbReference type="Gene3D" id="3.40.190.10">
    <property type="entry name" value="Periplasmic binding protein-like II"/>
    <property type="match status" value="2"/>
</dbReference>
<dbReference type="Pfam" id="PF12849">
    <property type="entry name" value="PBP_like_2"/>
    <property type="match status" value="1"/>
</dbReference>
<gene>
    <name evidence="3" type="ORF">SY85_11015</name>
</gene>
<organism evidence="3 4">
    <name type="scientific">Flavisolibacter tropicus</name>
    <dbReference type="NCBI Taxonomy" id="1492898"/>
    <lineage>
        <taxon>Bacteria</taxon>
        <taxon>Pseudomonadati</taxon>
        <taxon>Bacteroidota</taxon>
        <taxon>Chitinophagia</taxon>
        <taxon>Chitinophagales</taxon>
        <taxon>Chitinophagaceae</taxon>
        <taxon>Flavisolibacter</taxon>
    </lineage>
</organism>
<evidence type="ECO:0000313" key="3">
    <source>
        <dbReference type="EMBL" id="ANE50953.1"/>
    </source>
</evidence>
<protein>
    <submittedName>
        <fullName evidence="3">Phosphate ABC transporter substrate-binding protein, PhoT family</fullName>
    </submittedName>
</protein>
<dbReference type="Proteomes" id="UP000077177">
    <property type="component" value="Chromosome"/>
</dbReference>
<dbReference type="InterPro" id="IPR024370">
    <property type="entry name" value="PBP_domain"/>
</dbReference>
<evidence type="ECO:0000256" key="1">
    <source>
        <dbReference type="ARBA" id="ARBA00022729"/>
    </source>
</evidence>